<reference evidence="2" key="1">
    <citation type="journal article" date="2019" name="bioRxiv">
        <title>The Genome of the Zebra Mussel, Dreissena polymorpha: A Resource for Invasive Species Research.</title>
        <authorList>
            <person name="McCartney M.A."/>
            <person name="Auch B."/>
            <person name="Kono T."/>
            <person name="Mallez S."/>
            <person name="Zhang Y."/>
            <person name="Obille A."/>
            <person name="Becker A."/>
            <person name="Abrahante J.E."/>
            <person name="Garbe J."/>
            <person name="Badalamenti J.P."/>
            <person name="Herman A."/>
            <person name="Mangelson H."/>
            <person name="Liachko I."/>
            <person name="Sullivan S."/>
            <person name="Sone E.D."/>
            <person name="Koren S."/>
            <person name="Silverstein K.A.T."/>
            <person name="Beckman K.B."/>
            <person name="Gohl D.M."/>
        </authorList>
    </citation>
    <scope>NUCLEOTIDE SEQUENCE</scope>
    <source>
        <strain evidence="2">Duluth1</strain>
        <tissue evidence="2">Whole animal</tissue>
    </source>
</reference>
<dbReference type="SUPFAM" id="SSF53098">
    <property type="entry name" value="Ribonuclease H-like"/>
    <property type="match status" value="1"/>
</dbReference>
<proteinExistence type="predicted"/>
<gene>
    <name evidence="2" type="ORF">DPMN_084011</name>
</gene>
<protein>
    <recommendedName>
        <fullName evidence="1">HAT C-terminal dimerisation domain-containing protein</fullName>
    </recommendedName>
</protein>
<organism evidence="2 3">
    <name type="scientific">Dreissena polymorpha</name>
    <name type="common">Zebra mussel</name>
    <name type="synonym">Mytilus polymorpha</name>
    <dbReference type="NCBI Taxonomy" id="45954"/>
    <lineage>
        <taxon>Eukaryota</taxon>
        <taxon>Metazoa</taxon>
        <taxon>Spiralia</taxon>
        <taxon>Lophotrochozoa</taxon>
        <taxon>Mollusca</taxon>
        <taxon>Bivalvia</taxon>
        <taxon>Autobranchia</taxon>
        <taxon>Heteroconchia</taxon>
        <taxon>Euheterodonta</taxon>
        <taxon>Imparidentia</taxon>
        <taxon>Neoheterodontei</taxon>
        <taxon>Myida</taxon>
        <taxon>Dreissenoidea</taxon>
        <taxon>Dreissenidae</taxon>
        <taxon>Dreissena</taxon>
    </lineage>
</organism>
<reference evidence="2" key="2">
    <citation type="submission" date="2020-11" db="EMBL/GenBank/DDBJ databases">
        <authorList>
            <person name="McCartney M.A."/>
            <person name="Auch B."/>
            <person name="Kono T."/>
            <person name="Mallez S."/>
            <person name="Becker A."/>
            <person name="Gohl D.M."/>
            <person name="Silverstein K.A.T."/>
            <person name="Koren S."/>
            <person name="Bechman K.B."/>
            <person name="Herman A."/>
            <person name="Abrahante J.E."/>
            <person name="Garbe J."/>
        </authorList>
    </citation>
    <scope>NUCLEOTIDE SEQUENCE</scope>
    <source>
        <strain evidence="2">Duluth1</strain>
        <tissue evidence="2">Whole animal</tissue>
    </source>
</reference>
<name>A0A9D3YDM0_DREPO</name>
<dbReference type="Proteomes" id="UP000828390">
    <property type="component" value="Unassembled WGS sequence"/>
</dbReference>
<evidence type="ECO:0000313" key="3">
    <source>
        <dbReference type="Proteomes" id="UP000828390"/>
    </source>
</evidence>
<dbReference type="GO" id="GO:0046983">
    <property type="term" value="F:protein dimerization activity"/>
    <property type="evidence" value="ECO:0007669"/>
    <property type="project" value="InterPro"/>
</dbReference>
<comment type="caution">
    <text evidence="2">The sequence shown here is derived from an EMBL/GenBank/DDBJ whole genome shotgun (WGS) entry which is preliminary data.</text>
</comment>
<dbReference type="InterPro" id="IPR008906">
    <property type="entry name" value="HATC_C_dom"/>
</dbReference>
<keyword evidence="3" id="KW-1185">Reference proteome</keyword>
<accession>A0A9D3YDM0</accession>
<feature type="domain" description="HAT C-terminal dimerisation" evidence="1">
    <location>
        <begin position="32"/>
        <end position="92"/>
    </location>
</feature>
<sequence>MESCSEALPGLLNFTSNAVEIPCALSNNNVITKVQPKVWWSCLEKASVVDSSLCNIAGKVLYMPSSSASLERFFSNFGTIQTNLRKRLGIQKAAKLVVCYRILRSPQELDWGNVTACVQMIM</sequence>
<dbReference type="EMBL" id="JAIWYP010000016">
    <property type="protein sequence ID" value="KAH3696540.1"/>
    <property type="molecule type" value="Genomic_DNA"/>
</dbReference>
<dbReference type="Pfam" id="PF05699">
    <property type="entry name" value="Dimer_Tnp_hAT"/>
    <property type="match status" value="1"/>
</dbReference>
<dbReference type="InterPro" id="IPR012337">
    <property type="entry name" value="RNaseH-like_sf"/>
</dbReference>
<evidence type="ECO:0000259" key="1">
    <source>
        <dbReference type="Pfam" id="PF05699"/>
    </source>
</evidence>
<evidence type="ECO:0000313" key="2">
    <source>
        <dbReference type="EMBL" id="KAH3696540.1"/>
    </source>
</evidence>
<dbReference type="AlphaFoldDB" id="A0A9D3YDM0"/>